<evidence type="ECO:0000256" key="10">
    <source>
        <dbReference type="HAMAP-Rule" id="MF_01633"/>
    </source>
</evidence>
<dbReference type="NCBIfam" id="TIGR00364">
    <property type="entry name" value="7-cyano-7-deazaguanine synthase QueC"/>
    <property type="match status" value="1"/>
</dbReference>
<dbReference type="InterPro" id="IPR014729">
    <property type="entry name" value="Rossmann-like_a/b/a_fold"/>
</dbReference>
<dbReference type="HAMAP" id="MF_01633">
    <property type="entry name" value="QueC"/>
    <property type="match status" value="1"/>
</dbReference>
<dbReference type="RefSeq" id="WP_129491167.1">
    <property type="nucleotide sequence ID" value="NZ_SBAP01000014.1"/>
</dbReference>
<name>A0A4Q2KVC4_9FUSO</name>
<evidence type="ECO:0000256" key="9">
    <source>
        <dbReference type="ARBA" id="ARBA00047890"/>
    </source>
</evidence>
<keyword evidence="2 10" id="KW-0436">Ligase</keyword>
<dbReference type="SUPFAM" id="SSF52402">
    <property type="entry name" value="Adenine nucleotide alpha hydrolases-like"/>
    <property type="match status" value="1"/>
</dbReference>
<dbReference type="EC" id="6.3.4.20" evidence="8 10"/>
<comment type="catalytic activity">
    <reaction evidence="9 10">
        <text>7-carboxy-7-carbaguanine + NH4(+) + 2 ATP = 7-cyano-7-carbaguanine + 2 AMP + 2 diphosphate + 2 H(+)</text>
        <dbReference type="Rhea" id="RHEA:27982"/>
        <dbReference type="ChEBI" id="CHEBI:15378"/>
        <dbReference type="ChEBI" id="CHEBI:28938"/>
        <dbReference type="ChEBI" id="CHEBI:30616"/>
        <dbReference type="ChEBI" id="CHEBI:33019"/>
        <dbReference type="ChEBI" id="CHEBI:45075"/>
        <dbReference type="ChEBI" id="CHEBI:61036"/>
        <dbReference type="ChEBI" id="CHEBI:456215"/>
        <dbReference type="EC" id="6.3.4.20"/>
    </reaction>
</comment>
<keyword evidence="5 10" id="KW-0862">Zinc</keyword>
<evidence type="ECO:0000256" key="6">
    <source>
        <dbReference type="ARBA" id="ARBA00022840"/>
    </source>
</evidence>
<feature type="binding site" evidence="10">
    <location>
        <position position="208"/>
    </location>
    <ligand>
        <name>Zn(2+)</name>
        <dbReference type="ChEBI" id="CHEBI:29105"/>
    </ligand>
</feature>
<evidence type="ECO:0000256" key="2">
    <source>
        <dbReference type="ARBA" id="ARBA00022598"/>
    </source>
</evidence>
<evidence type="ECO:0000313" key="12">
    <source>
        <dbReference type="Proteomes" id="UP000289216"/>
    </source>
</evidence>
<dbReference type="GO" id="GO:0005524">
    <property type="term" value="F:ATP binding"/>
    <property type="evidence" value="ECO:0007669"/>
    <property type="project" value="UniProtKB-UniRule"/>
</dbReference>
<accession>A0A4Q2KVC4</accession>
<dbReference type="InterPro" id="IPR018317">
    <property type="entry name" value="QueC"/>
</dbReference>
<dbReference type="Gene3D" id="3.40.50.620">
    <property type="entry name" value="HUPs"/>
    <property type="match status" value="1"/>
</dbReference>
<sequence length="231" mass="25585">MKVLVLLSGGIDSTTCLAMAIEKYGAEQVVTFNAFYGQKHNKELEAARNIANYYQVELIELDLSKIFSYSNCSLLKHSGKEIPHRSYAEQLAEQQEKILSTYVPFRNGLFLSAAASIALSKDCNIIFYGAHSDDAAGNAYPDCSPAFHEAMNTAIYEGSGRQVRVEAPFLALHKKEIVKLGLDLKVPYELTWSCYEGGEYSCGQCGTCMDREKAFEENDHIDPLVTVRGGN</sequence>
<feature type="binding site" evidence="10">
    <location>
        <position position="202"/>
    </location>
    <ligand>
        <name>Zn(2+)</name>
        <dbReference type="ChEBI" id="CHEBI:29105"/>
    </ligand>
</feature>
<feature type="binding site" evidence="10">
    <location>
        <position position="205"/>
    </location>
    <ligand>
        <name>Zn(2+)</name>
        <dbReference type="ChEBI" id="CHEBI:29105"/>
    </ligand>
</feature>
<dbReference type="PANTHER" id="PTHR42914">
    <property type="entry name" value="7-CYANO-7-DEAZAGUANINE SYNTHASE"/>
    <property type="match status" value="1"/>
</dbReference>
<dbReference type="Pfam" id="PF06508">
    <property type="entry name" value="QueC"/>
    <property type="match status" value="1"/>
</dbReference>
<keyword evidence="6 10" id="KW-0067">ATP-binding</keyword>
<keyword evidence="3 10" id="KW-0479">Metal-binding</keyword>
<gene>
    <name evidence="10 11" type="primary">queC</name>
    <name evidence="11" type="ORF">EPT53_06495</name>
</gene>
<keyword evidence="4 10" id="KW-0547">Nucleotide-binding</keyword>
<protein>
    <recommendedName>
        <fullName evidence="8 10">7-cyano-7-deazaguanine synthase</fullName>
        <ecNumber evidence="8 10">6.3.4.20</ecNumber>
    </recommendedName>
    <alternativeName>
        <fullName evidence="10">7-cyano-7-carbaguanine synthase</fullName>
    </alternativeName>
    <alternativeName>
        <fullName evidence="10">PreQ(0) synthase</fullName>
    </alternativeName>
    <alternativeName>
        <fullName evidence="10">Queuosine biosynthesis protein QueC</fullName>
    </alternativeName>
</protein>
<feature type="binding site" evidence="10">
    <location>
        <position position="194"/>
    </location>
    <ligand>
        <name>Zn(2+)</name>
        <dbReference type="ChEBI" id="CHEBI:29105"/>
    </ligand>
</feature>
<evidence type="ECO:0000256" key="8">
    <source>
        <dbReference type="ARBA" id="ARBA00039149"/>
    </source>
</evidence>
<dbReference type="PIRSF" id="PIRSF006293">
    <property type="entry name" value="ExsB"/>
    <property type="match status" value="1"/>
</dbReference>
<comment type="similarity">
    <text evidence="7 10">Belongs to the QueC family.</text>
</comment>
<dbReference type="Proteomes" id="UP000289216">
    <property type="component" value="Unassembled WGS sequence"/>
</dbReference>
<evidence type="ECO:0000313" key="11">
    <source>
        <dbReference type="EMBL" id="RXZ69514.1"/>
    </source>
</evidence>
<evidence type="ECO:0000256" key="3">
    <source>
        <dbReference type="ARBA" id="ARBA00022723"/>
    </source>
</evidence>
<comment type="pathway">
    <text evidence="1 10">Purine metabolism; 7-cyano-7-deazaguanine biosynthesis.</text>
</comment>
<dbReference type="GO" id="GO:0016879">
    <property type="term" value="F:ligase activity, forming carbon-nitrogen bonds"/>
    <property type="evidence" value="ECO:0007669"/>
    <property type="project" value="UniProtKB-UniRule"/>
</dbReference>
<evidence type="ECO:0000256" key="1">
    <source>
        <dbReference type="ARBA" id="ARBA00005061"/>
    </source>
</evidence>
<evidence type="ECO:0000256" key="5">
    <source>
        <dbReference type="ARBA" id="ARBA00022833"/>
    </source>
</evidence>
<dbReference type="EMBL" id="SBAP01000014">
    <property type="protein sequence ID" value="RXZ69514.1"/>
    <property type="molecule type" value="Genomic_DNA"/>
</dbReference>
<reference evidence="11 12" key="1">
    <citation type="submission" date="2019-01" db="EMBL/GenBank/DDBJ databases">
        <title>Fusobacterium necrophorum Isolated From the Uterus of Dairy Cows.</title>
        <authorList>
            <person name="Francis A.M."/>
        </authorList>
    </citation>
    <scope>NUCLEOTIDE SEQUENCE [LARGE SCALE GENOMIC DNA]</scope>
    <source>
        <strain evidence="11 12">KG35</strain>
    </source>
</reference>
<comment type="function">
    <text evidence="10">Catalyzes the ATP-dependent conversion of 7-carboxy-7-deazaguanine (CDG) to 7-cyano-7-deazaguanine (preQ(0)).</text>
</comment>
<proteinExistence type="inferred from homology"/>
<dbReference type="PANTHER" id="PTHR42914:SF1">
    <property type="entry name" value="7-CYANO-7-DEAZAGUANINE SYNTHASE"/>
    <property type="match status" value="1"/>
</dbReference>
<dbReference type="AlphaFoldDB" id="A0A4Q2KVC4"/>
<dbReference type="UniPathway" id="UPA00391"/>
<keyword evidence="10" id="KW-0671">Queuosine biosynthesis</keyword>
<evidence type="ECO:0000256" key="4">
    <source>
        <dbReference type="ARBA" id="ARBA00022741"/>
    </source>
</evidence>
<comment type="caution">
    <text evidence="11">The sequence shown here is derived from an EMBL/GenBank/DDBJ whole genome shotgun (WGS) entry which is preliminary data.</text>
</comment>
<dbReference type="GO" id="GO:0008616">
    <property type="term" value="P:tRNA queuosine(34) biosynthetic process"/>
    <property type="evidence" value="ECO:0007669"/>
    <property type="project" value="UniProtKB-UniRule"/>
</dbReference>
<dbReference type="CDD" id="cd01995">
    <property type="entry name" value="QueC-like"/>
    <property type="match status" value="1"/>
</dbReference>
<comment type="cofactor">
    <cofactor evidence="10">
        <name>Zn(2+)</name>
        <dbReference type="ChEBI" id="CHEBI:29105"/>
    </cofactor>
    <text evidence="10">Binds 1 zinc ion per subunit.</text>
</comment>
<feature type="binding site" evidence="10">
    <location>
        <begin position="7"/>
        <end position="17"/>
    </location>
    <ligand>
        <name>ATP</name>
        <dbReference type="ChEBI" id="CHEBI:30616"/>
    </ligand>
</feature>
<organism evidence="11 12">
    <name type="scientific">Fusobacterium necrophorum</name>
    <dbReference type="NCBI Taxonomy" id="859"/>
    <lineage>
        <taxon>Bacteria</taxon>
        <taxon>Fusobacteriati</taxon>
        <taxon>Fusobacteriota</taxon>
        <taxon>Fusobacteriia</taxon>
        <taxon>Fusobacteriales</taxon>
        <taxon>Fusobacteriaceae</taxon>
        <taxon>Fusobacterium</taxon>
    </lineage>
</organism>
<dbReference type="GO" id="GO:0008270">
    <property type="term" value="F:zinc ion binding"/>
    <property type="evidence" value="ECO:0007669"/>
    <property type="project" value="UniProtKB-UniRule"/>
</dbReference>
<evidence type="ECO:0000256" key="7">
    <source>
        <dbReference type="ARBA" id="ARBA00037993"/>
    </source>
</evidence>